<protein>
    <submittedName>
        <fullName evidence="2">(rape) hypothetical protein</fullName>
    </submittedName>
    <submittedName>
        <fullName evidence="3">BnaC07g07050D protein</fullName>
    </submittedName>
</protein>
<sequence length="84" mass="9715">MFDCKSIKSTSRDRLRSGRQASQSPLKLPLLAHIHLKALNLKLRYRYRRINLPGTGGWDWAATWCWSGIGQLQYLQAYLITHST</sequence>
<dbReference type="EMBL" id="LK032451">
    <property type="protein sequence ID" value="CDY39537.1"/>
    <property type="molecule type" value="Genomic_DNA"/>
</dbReference>
<dbReference type="PaxDb" id="3708-A0A078HNX9"/>
<reference evidence="3" key="2">
    <citation type="submission" date="2014-06" db="EMBL/GenBank/DDBJ databases">
        <authorList>
            <person name="Genoscope - CEA"/>
        </authorList>
    </citation>
    <scope>NUCLEOTIDE SEQUENCE</scope>
</reference>
<evidence type="ECO:0000256" key="1">
    <source>
        <dbReference type="SAM" id="MobiDB-lite"/>
    </source>
</evidence>
<evidence type="ECO:0000313" key="4">
    <source>
        <dbReference type="Proteomes" id="UP000028999"/>
    </source>
</evidence>
<dbReference type="Proteomes" id="UP001295469">
    <property type="component" value="Chromosome C07"/>
</dbReference>
<name>A0A078HNX9_BRANA</name>
<dbReference type="AlphaFoldDB" id="A0A078HNX9"/>
<dbReference type="Gramene" id="CDY39537">
    <property type="protein sequence ID" value="CDY39537"/>
    <property type="gene ID" value="GSBRNA2T00068071001"/>
</dbReference>
<evidence type="ECO:0000313" key="3">
    <source>
        <dbReference type="EMBL" id="CDY39537.1"/>
    </source>
</evidence>
<proteinExistence type="predicted"/>
<organism evidence="3 4">
    <name type="scientific">Brassica napus</name>
    <name type="common">Rape</name>
    <dbReference type="NCBI Taxonomy" id="3708"/>
    <lineage>
        <taxon>Eukaryota</taxon>
        <taxon>Viridiplantae</taxon>
        <taxon>Streptophyta</taxon>
        <taxon>Embryophyta</taxon>
        <taxon>Tracheophyta</taxon>
        <taxon>Spermatophyta</taxon>
        <taxon>Magnoliopsida</taxon>
        <taxon>eudicotyledons</taxon>
        <taxon>Gunneridae</taxon>
        <taxon>Pentapetalae</taxon>
        <taxon>rosids</taxon>
        <taxon>malvids</taxon>
        <taxon>Brassicales</taxon>
        <taxon>Brassicaceae</taxon>
        <taxon>Brassiceae</taxon>
        <taxon>Brassica</taxon>
    </lineage>
</organism>
<keyword evidence="4" id="KW-1185">Reference proteome</keyword>
<dbReference type="EMBL" id="HG994371">
    <property type="protein sequence ID" value="CAF1962293.1"/>
    <property type="molecule type" value="Genomic_DNA"/>
</dbReference>
<accession>A0A078HNX9</accession>
<gene>
    <name evidence="3" type="primary">BnaC07g07050D</name>
    <name evidence="2" type="ORF">DARMORV10_C07P11580.1</name>
    <name evidence="3" type="ORF">GSBRNA2T00068071001</name>
</gene>
<dbReference type="Proteomes" id="UP000028999">
    <property type="component" value="Unassembled WGS sequence"/>
</dbReference>
<reference evidence="2" key="3">
    <citation type="submission" date="2021-01" db="EMBL/GenBank/DDBJ databases">
        <authorList>
            <consortium name="Genoscope - CEA"/>
            <person name="William W."/>
        </authorList>
    </citation>
    <scope>NUCLEOTIDE SEQUENCE</scope>
</reference>
<reference evidence="3 4" key="1">
    <citation type="journal article" date="2014" name="Science">
        <title>Plant genetics. Early allopolyploid evolution in the post-Neolithic Brassica napus oilseed genome.</title>
        <authorList>
            <person name="Chalhoub B."/>
            <person name="Denoeud F."/>
            <person name="Liu S."/>
            <person name="Parkin I.A."/>
            <person name="Tang H."/>
            <person name="Wang X."/>
            <person name="Chiquet J."/>
            <person name="Belcram H."/>
            <person name="Tong C."/>
            <person name="Samans B."/>
            <person name="Correa M."/>
            <person name="Da Silva C."/>
            <person name="Just J."/>
            <person name="Falentin C."/>
            <person name="Koh C.S."/>
            <person name="Le Clainche I."/>
            <person name="Bernard M."/>
            <person name="Bento P."/>
            <person name="Noel B."/>
            <person name="Labadie K."/>
            <person name="Alberti A."/>
            <person name="Charles M."/>
            <person name="Arnaud D."/>
            <person name="Guo H."/>
            <person name="Daviaud C."/>
            <person name="Alamery S."/>
            <person name="Jabbari K."/>
            <person name="Zhao M."/>
            <person name="Edger P.P."/>
            <person name="Chelaifa H."/>
            <person name="Tack D."/>
            <person name="Lassalle G."/>
            <person name="Mestiri I."/>
            <person name="Schnel N."/>
            <person name="Le Paslier M.C."/>
            <person name="Fan G."/>
            <person name="Renault V."/>
            <person name="Bayer P.E."/>
            <person name="Golicz A.A."/>
            <person name="Manoli S."/>
            <person name="Lee T.H."/>
            <person name="Thi V.H."/>
            <person name="Chalabi S."/>
            <person name="Hu Q."/>
            <person name="Fan C."/>
            <person name="Tollenaere R."/>
            <person name="Lu Y."/>
            <person name="Battail C."/>
            <person name="Shen J."/>
            <person name="Sidebottom C.H."/>
            <person name="Wang X."/>
            <person name="Canaguier A."/>
            <person name="Chauveau A."/>
            <person name="Berard A."/>
            <person name="Deniot G."/>
            <person name="Guan M."/>
            <person name="Liu Z."/>
            <person name="Sun F."/>
            <person name="Lim Y.P."/>
            <person name="Lyons E."/>
            <person name="Town C.D."/>
            <person name="Bancroft I."/>
            <person name="Wang X."/>
            <person name="Meng J."/>
            <person name="Ma J."/>
            <person name="Pires J.C."/>
            <person name="King G.J."/>
            <person name="Brunel D."/>
            <person name="Delourme R."/>
            <person name="Renard M."/>
            <person name="Aury J.M."/>
            <person name="Adams K.L."/>
            <person name="Batley J."/>
            <person name="Snowdon R.J."/>
            <person name="Tost J."/>
            <person name="Edwards D."/>
            <person name="Zhou Y."/>
            <person name="Hua W."/>
            <person name="Sharpe A.G."/>
            <person name="Paterson A.H."/>
            <person name="Guan C."/>
            <person name="Wincker P."/>
        </authorList>
    </citation>
    <scope>NUCLEOTIDE SEQUENCE [LARGE SCALE GENOMIC DNA]</scope>
    <source>
        <strain evidence="4">cv. Darmor-bzh</strain>
    </source>
</reference>
<feature type="region of interest" description="Disordered" evidence="1">
    <location>
        <begin position="1"/>
        <end position="23"/>
    </location>
</feature>
<evidence type="ECO:0000313" key="2">
    <source>
        <dbReference type="EMBL" id="CAF1962293.1"/>
    </source>
</evidence>